<evidence type="ECO:0000313" key="3">
    <source>
        <dbReference type="Proteomes" id="UP000799437"/>
    </source>
</evidence>
<reference evidence="2" key="1">
    <citation type="journal article" date="2020" name="Stud. Mycol.">
        <title>101 Dothideomycetes genomes: a test case for predicting lifestyles and emergence of pathogens.</title>
        <authorList>
            <person name="Haridas S."/>
            <person name="Albert R."/>
            <person name="Binder M."/>
            <person name="Bloem J."/>
            <person name="Labutti K."/>
            <person name="Salamov A."/>
            <person name="Andreopoulos B."/>
            <person name="Baker S."/>
            <person name="Barry K."/>
            <person name="Bills G."/>
            <person name="Bluhm B."/>
            <person name="Cannon C."/>
            <person name="Castanera R."/>
            <person name="Culley D."/>
            <person name="Daum C."/>
            <person name="Ezra D."/>
            <person name="Gonzalez J."/>
            <person name="Henrissat B."/>
            <person name="Kuo A."/>
            <person name="Liang C."/>
            <person name="Lipzen A."/>
            <person name="Lutzoni F."/>
            <person name="Magnuson J."/>
            <person name="Mondo S."/>
            <person name="Nolan M."/>
            <person name="Ohm R."/>
            <person name="Pangilinan J."/>
            <person name="Park H.-J."/>
            <person name="Ramirez L."/>
            <person name="Alfaro M."/>
            <person name="Sun H."/>
            <person name="Tritt A."/>
            <person name="Yoshinaga Y."/>
            <person name="Zwiers L.-H."/>
            <person name="Turgeon B."/>
            <person name="Goodwin S."/>
            <person name="Spatafora J."/>
            <person name="Crous P."/>
            <person name="Grigoriev I."/>
        </authorList>
    </citation>
    <scope>NUCLEOTIDE SEQUENCE</scope>
    <source>
        <strain evidence="2">CBS 121739</strain>
    </source>
</reference>
<dbReference type="GO" id="GO:0006261">
    <property type="term" value="P:DNA-templated DNA replication"/>
    <property type="evidence" value="ECO:0007669"/>
    <property type="project" value="TreeGrafter"/>
</dbReference>
<dbReference type="PANTHER" id="PTHR14303">
    <property type="entry name" value="DNA POLYMERASE DELTA SUBUNIT 4"/>
    <property type="match status" value="1"/>
</dbReference>
<dbReference type="AlphaFoldDB" id="A0A6A6VVM9"/>
<evidence type="ECO:0000313" key="2">
    <source>
        <dbReference type="EMBL" id="KAF2753846.1"/>
    </source>
</evidence>
<dbReference type="Pfam" id="PF04081">
    <property type="entry name" value="DNA_pol_delta_4"/>
    <property type="match status" value="1"/>
</dbReference>
<keyword evidence="3" id="KW-1185">Reference proteome</keyword>
<dbReference type="GO" id="GO:0000731">
    <property type="term" value="P:DNA synthesis involved in DNA repair"/>
    <property type="evidence" value="ECO:0007669"/>
    <property type="project" value="InterPro"/>
</dbReference>
<dbReference type="RefSeq" id="XP_033596297.1">
    <property type="nucleotide sequence ID" value="XM_033739379.1"/>
</dbReference>
<dbReference type="GeneID" id="54480433"/>
<evidence type="ECO:0008006" key="4">
    <source>
        <dbReference type="Google" id="ProtNLM"/>
    </source>
</evidence>
<feature type="region of interest" description="Disordered" evidence="1">
    <location>
        <begin position="1"/>
        <end position="88"/>
    </location>
</feature>
<dbReference type="EMBL" id="ML996582">
    <property type="protein sequence ID" value="KAF2753846.1"/>
    <property type="molecule type" value="Genomic_DNA"/>
</dbReference>
<dbReference type="GO" id="GO:0003887">
    <property type="term" value="F:DNA-directed DNA polymerase activity"/>
    <property type="evidence" value="ECO:0007669"/>
    <property type="project" value="TreeGrafter"/>
</dbReference>
<protein>
    <recommendedName>
        <fullName evidence="4">DNA polymerase delta subunit 4</fullName>
    </recommendedName>
</protein>
<name>A0A6A6VVM9_9PEZI</name>
<organism evidence="2 3">
    <name type="scientific">Pseudovirgaria hyperparasitica</name>
    <dbReference type="NCBI Taxonomy" id="470096"/>
    <lineage>
        <taxon>Eukaryota</taxon>
        <taxon>Fungi</taxon>
        <taxon>Dikarya</taxon>
        <taxon>Ascomycota</taxon>
        <taxon>Pezizomycotina</taxon>
        <taxon>Dothideomycetes</taxon>
        <taxon>Dothideomycetes incertae sedis</taxon>
        <taxon>Acrospermales</taxon>
        <taxon>Acrospermaceae</taxon>
        <taxon>Pseudovirgaria</taxon>
    </lineage>
</organism>
<dbReference type="InterPro" id="IPR007218">
    <property type="entry name" value="DNA_pol_delta_4"/>
</dbReference>
<dbReference type="OrthoDB" id="337486at2759"/>
<proteinExistence type="predicted"/>
<sequence>MPPKRPSKRTTTTSSTAQSTLAFHGAQGARITKSGAAQTATKSKYFKASAPAKRSISPTPADEPASAQIDVATPAKAEEVPKQKTNEEENVNVEYEEEHEAFVAPAVKAETETAHRDENETEALKISDARIRKYWAAKERERIAKRVHQGGLSTEEKVLREFDIAAKFGPCVGIARIKRWKRAKKLGLEPPVEVLAVLLKEEGTRERAYVDELMGTRFVQ</sequence>
<evidence type="ECO:0000256" key="1">
    <source>
        <dbReference type="SAM" id="MobiDB-lite"/>
    </source>
</evidence>
<feature type="compositionally biased region" description="Basic and acidic residues" evidence="1">
    <location>
        <begin position="76"/>
        <end position="87"/>
    </location>
</feature>
<dbReference type="GO" id="GO:0043625">
    <property type="term" value="C:delta DNA polymerase complex"/>
    <property type="evidence" value="ECO:0007669"/>
    <property type="project" value="TreeGrafter"/>
</dbReference>
<dbReference type="PANTHER" id="PTHR14303:SF0">
    <property type="entry name" value="DNA POLYMERASE DELTA SUBUNIT 4"/>
    <property type="match status" value="1"/>
</dbReference>
<dbReference type="Proteomes" id="UP000799437">
    <property type="component" value="Unassembled WGS sequence"/>
</dbReference>
<gene>
    <name evidence="2" type="ORF">EJ05DRAFT_157057</name>
</gene>
<accession>A0A6A6VVM9</accession>